<reference evidence="8 9" key="1">
    <citation type="journal article" date="2019" name="Int. J. Syst. Evol. Microbiol.">
        <title>The Global Catalogue of Microorganisms (GCM) 10K type strain sequencing project: providing services to taxonomists for standard genome sequencing and annotation.</title>
        <authorList>
            <consortium name="The Broad Institute Genomics Platform"/>
            <consortium name="The Broad Institute Genome Sequencing Center for Infectious Disease"/>
            <person name="Wu L."/>
            <person name="Ma J."/>
        </authorList>
    </citation>
    <scope>NUCLEOTIDE SEQUENCE [LARGE SCALE GENOMIC DNA]</scope>
    <source>
        <strain evidence="8 9">JCM 1407</strain>
    </source>
</reference>
<feature type="transmembrane region" description="Helical" evidence="6">
    <location>
        <begin position="586"/>
        <end position="609"/>
    </location>
</feature>
<gene>
    <name evidence="8" type="ORF">GCM10008906_15850</name>
</gene>
<keyword evidence="5 6" id="KW-0472">Membrane</keyword>
<feature type="transmembrane region" description="Helical" evidence="6">
    <location>
        <begin position="531"/>
        <end position="550"/>
    </location>
</feature>
<keyword evidence="3 6" id="KW-0812">Transmembrane</keyword>
<comment type="caution">
    <text evidence="8">The sequence shown here is derived from an EMBL/GenBank/DDBJ whole genome shotgun (WGS) entry which is preliminary data.</text>
</comment>
<feature type="transmembrane region" description="Helical" evidence="6">
    <location>
        <begin position="155"/>
        <end position="178"/>
    </location>
</feature>
<evidence type="ECO:0000313" key="8">
    <source>
        <dbReference type="EMBL" id="GAA0738441.1"/>
    </source>
</evidence>
<evidence type="ECO:0000259" key="7">
    <source>
        <dbReference type="Pfam" id="PF02687"/>
    </source>
</evidence>
<protein>
    <submittedName>
        <fullName evidence="8">ABC transporter permease</fullName>
    </submittedName>
</protein>
<dbReference type="InterPro" id="IPR027022">
    <property type="entry name" value="ABC_permease_BceB-typ"/>
</dbReference>
<name>A0ABN1JFT1_9CLOT</name>
<keyword evidence="9" id="KW-1185">Reference proteome</keyword>
<keyword evidence="6" id="KW-0813">Transport</keyword>
<dbReference type="InterPro" id="IPR052536">
    <property type="entry name" value="ABC-4_Integral_Memb_Prot"/>
</dbReference>
<keyword evidence="4 6" id="KW-1133">Transmembrane helix</keyword>
<organism evidence="8 9">
    <name type="scientific">Clostridium oceanicum</name>
    <dbReference type="NCBI Taxonomy" id="1543"/>
    <lineage>
        <taxon>Bacteria</taxon>
        <taxon>Bacillati</taxon>
        <taxon>Bacillota</taxon>
        <taxon>Clostridia</taxon>
        <taxon>Eubacteriales</taxon>
        <taxon>Clostridiaceae</taxon>
        <taxon>Clostridium</taxon>
    </lineage>
</organism>
<evidence type="ECO:0000256" key="3">
    <source>
        <dbReference type="ARBA" id="ARBA00022692"/>
    </source>
</evidence>
<dbReference type="Proteomes" id="UP001501510">
    <property type="component" value="Unassembled WGS sequence"/>
</dbReference>
<evidence type="ECO:0000256" key="4">
    <source>
        <dbReference type="ARBA" id="ARBA00022989"/>
    </source>
</evidence>
<dbReference type="PANTHER" id="PTHR46795">
    <property type="entry name" value="ABC TRANSPORTER PERMEASE-RELATED-RELATED"/>
    <property type="match status" value="1"/>
</dbReference>
<proteinExistence type="inferred from homology"/>
<evidence type="ECO:0000256" key="2">
    <source>
        <dbReference type="ARBA" id="ARBA00022475"/>
    </source>
</evidence>
<keyword evidence="2 6" id="KW-1003">Cell membrane</keyword>
<dbReference type="EMBL" id="BAAACG010000008">
    <property type="protein sequence ID" value="GAA0738441.1"/>
    <property type="molecule type" value="Genomic_DNA"/>
</dbReference>
<dbReference type="RefSeq" id="WP_343760557.1">
    <property type="nucleotide sequence ID" value="NZ_BAAACG010000008.1"/>
</dbReference>
<dbReference type="PANTHER" id="PTHR46795:SF3">
    <property type="entry name" value="ABC TRANSPORTER PERMEASE"/>
    <property type="match status" value="1"/>
</dbReference>
<feature type="transmembrane region" description="Helical" evidence="6">
    <location>
        <begin position="20"/>
        <end position="40"/>
    </location>
</feature>
<sequence length="658" mass="75525">MNLFKIAQKNMRKNLSFYSLYLFSIAFVLMIFFSLISFSMDEVIMAKISSDGRVETMSRVVSIFIMGFVLFYMSYSNTFFLRKRIKELGIYALLGFRKSSITCLLIIENIFMCLIALVIGIFLGAFLHKGIIAIIIHFLDLSIDSSSIVLINFKAVYFSSVFVLAVLFILMISNWRFLRKSSLLELIRFEKKSEKKINVKIYLSILGIIFMITGYALALDIIRGENSLWVTIGFSPMAMLTLICVVIGTVFFIYSFIPYVILKIKNKKDYFYKEINIVSIPKFVYRIRSNARTLILLTLLSAATLCLLGSTTITFYYTVKGTSRIIPAAFEFPVENPEKVDRAINIAKEMVGEKNMQYKETDIIKVTASSSKLPFEYSAEKKNSFDLICESDYKELLQLQNKKVSKTPLSDKDCILIKYMYDNKKLDKGSVYKLNVDSKENITVKVLDTTLNNPIGFANSVGTLVISDNIYEKISEFKPSLNKVMSIYGKDMRENKKLYESIYPLFKDNVKFASAFQKKNDIVYANSSTNLLIIFITLIFFIATGSILYFHNISGIFYDRDDFNILIKMGYNQNKIKKIIRKQIKILFCIPAILGTVHSMFALYCYKNLLMQDLLGQSSALILPLIVSIGIFIIVYIIYYNITKYTCYKMILDKGLSH</sequence>
<feature type="transmembrane region" description="Helical" evidence="6">
    <location>
        <begin position="102"/>
        <end position="135"/>
    </location>
</feature>
<dbReference type="PIRSF" id="PIRSF018968">
    <property type="entry name" value="ABC_permease_BceB"/>
    <property type="match status" value="1"/>
</dbReference>
<evidence type="ECO:0000313" key="9">
    <source>
        <dbReference type="Proteomes" id="UP001501510"/>
    </source>
</evidence>
<evidence type="ECO:0000256" key="5">
    <source>
        <dbReference type="ARBA" id="ARBA00023136"/>
    </source>
</evidence>
<evidence type="ECO:0000256" key="1">
    <source>
        <dbReference type="ARBA" id="ARBA00004651"/>
    </source>
</evidence>
<evidence type="ECO:0000256" key="6">
    <source>
        <dbReference type="PIRNR" id="PIRNR018968"/>
    </source>
</evidence>
<feature type="domain" description="ABC3 transporter permease C-terminal" evidence="7">
    <location>
        <begin position="60"/>
        <end position="182"/>
    </location>
</feature>
<accession>A0ABN1JFT1</accession>
<comment type="similarity">
    <text evidence="6">Belongs to the ABC-4 integral membrane protein family.</text>
</comment>
<feature type="transmembrane region" description="Helical" evidence="6">
    <location>
        <begin position="294"/>
        <end position="317"/>
    </location>
</feature>
<dbReference type="Pfam" id="PF02687">
    <property type="entry name" value="FtsX"/>
    <property type="match status" value="1"/>
</dbReference>
<dbReference type="InterPro" id="IPR003838">
    <property type="entry name" value="ABC3_permease_C"/>
</dbReference>
<comment type="subcellular location">
    <subcellularLocation>
        <location evidence="1 6">Cell membrane</location>
        <topology evidence="1 6">Multi-pass membrane protein</topology>
    </subcellularLocation>
</comment>
<feature type="transmembrane region" description="Helical" evidence="6">
    <location>
        <begin position="199"/>
        <end position="218"/>
    </location>
</feature>
<feature type="transmembrane region" description="Helical" evidence="6">
    <location>
        <begin position="621"/>
        <end position="642"/>
    </location>
</feature>
<feature type="transmembrane region" description="Helical" evidence="6">
    <location>
        <begin position="238"/>
        <end position="262"/>
    </location>
</feature>
<feature type="transmembrane region" description="Helical" evidence="6">
    <location>
        <begin position="60"/>
        <end position="81"/>
    </location>
</feature>